<dbReference type="Proteomes" id="UP000664164">
    <property type="component" value="Unassembled WGS sequence"/>
</dbReference>
<evidence type="ECO:0000313" key="2">
    <source>
        <dbReference type="Proteomes" id="UP000664164"/>
    </source>
</evidence>
<keyword evidence="2" id="KW-1185">Reference proteome</keyword>
<dbReference type="EMBL" id="JAFNLL010000067">
    <property type="protein sequence ID" value="MBO1269886.1"/>
    <property type="molecule type" value="Genomic_DNA"/>
</dbReference>
<proteinExistence type="predicted"/>
<dbReference type="RefSeq" id="WP_207617807.1">
    <property type="nucleotide sequence ID" value="NZ_JAFNLL010000067.1"/>
</dbReference>
<evidence type="ECO:0000313" key="1">
    <source>
        <dbReference type="EMBL" id="MBO1269886.1"/>
    </source>
</evidence>
<gene>
    <name evidence="1" type="ORF">J1902_18300</name>
</gene>
<reference evidence="1" key="1">
    <citation type="submission" date="2021-03" db="EMBL/GenBank/DDBJ databases">
        <title>A new species, PO-11, isolated from a karst cave deposit.</title>
        <authorList>
            <person name="Zhaoxiaoyong W."/>
        </authorList>
    </citation>
    <scope>NUCLEOTIDE SEQUENCE</scope>
    <source>
        <strain evidence="1">PO-11</strain>
    </source>
</reference>
<accession>A0A939HH94</accession>
<name>A0A939HH94_9MICC</name>
<dbReference type="AlphaFoldDB" id="A0A939HH94"/>
<organism evidence="1 2">
    <name type="scientific">Arthrobacter cavernae</name>
    <dbReference type="NCBI Taxonomy" id="2817681"/>
    <lineage>
        <taxon>Bacteria</taxon>
        <taxon>Bacillati</taxon>
        <taxon>Actinomycetota</taxon>
        <taxon>Actinomycetes</taxon>
        <taxon>Micrococcales</taxon>
        <taxon>Micrococcaceae</taxon>
        <taxon>Arthrobacter</taxon>
    </lineage>
</organism>
<protein>
    <submittedName>
        <fullName evidence="1">Uncharacterized protein</fullName>
    </submittedName>
</protein>
<sequence>MSGPLIFVTTARIKDGKLDDFKRFVTQLLENVQAKEQELMASMSSSVKTARR</sequence>
<comment type="caution">
    <text evidence="1">The sequence shown here is derived from an EMBL/GenBank/DDBJ whole genome shotgun (WGS) entry which is preliminary data.</text>
</comment>